<dbReference type="PANTHER" id="PTHR33570:SF2">
    <property type="entry name" value="CARBOXYMUCONOLACTONE DECARBOXYLASE-LIKE DOMAIN-CONTAINING PROTEIN"/>
    <property type="match status" value="1"/>
</dbReference>
<dbReference type="InterPro" id="IPR052512">
    <property type="entry name" value="4CMD/NDH-1_regulator"/>
</dbReference>
<proteinExistence type="predicted"/>
<accession>A0ABW2TMR2</accession>
<keyword evidence="3" id="KW-1185">Reference proteome</keyword>
<organism evidence="2 3">
    <name type="scientific">Actinokineospora soli</name>
    <dbReference type="NCBI Taxonomy" id="1048753"/>
    <lineage>
        <taxon>Bacteria</taxon>
        <taxon>Bacillati</taxon>
        <taxon>Actinomycetota</taxon>
        <taxon>Actinomycetes</taxon>
        <taxon>Pseudonocardiales</taxon>
        <taxon>Pseudonocardiaceae</taxon>
        <taxon>Actinokineospora</taxon>
    </lineage>
</organism>
<evidence type="ECO:0000313" key="2">
    <source>
        <dbReference type="EMBL" id="MFC7614979.1"/>
    </source>
</evidence>
<dbReference type="PANTHER" id="PTHR33570">
    <property type="entry name" value="4-CARBOXYMUCONOLACTONE DECARBOXYLASE FAMILY PROTEIN"/>
    <property type="match status" value="1"/>
</dbReference>
<name>A0ABW2TMR2_9PSEU</name>
<gene>
    <name evidence="2" type="ORF">ACFQV2_17110</name>
</gene>
<sequence>MSERFDRGVAAINDLGGGYEAIFEPMADIAPDLSRFVAEFAFGDLYTRPGLEPPERQLLTIAALVALGGVEAQLKFHIGAALNVGVPPAKVVETIYHCLAYTGFPRTVNAMRIAKSVLADRGLLPV</sequence>
<dbReference type="SUPFAM" id="SSF69118">
    <property type="entry name" value="AhpD-like"/>
    <property type="match status" value="1"/>
</dbReference>
<dbReference type="Proteomes" id="UP001596512">
    <property type="component" value="Unassembled WGS sequence"/>
</dbReference>
<comment type="caution">
    <text evidence="2">The sequence shown here is derived from an EMBL/GenBank/DDBJ whole genome shotgun (WGS) entry which is preliminary data.</text>
</comment>
<dbReference type="Gene3D" id="1.20.1290.10">
    <property type="entry name" value="AhpD-like"/>
    <property type="match status" value="1"/>
</dbReference>
<protein>
    <submittedName>
        <fullName evidence="2">Carboxymuconolactone decarboxylase family protein</fullName>
    </submittedName>
</protein>
<dbReference type="EMBL" id="JBHTEY010000004">
    <property type="protein sequence ID" value="MFC7614979.1"/>
    <property type="molecule type" value="Genomic_DNA"/>
</dbReference>
<feature type="domain" description="Carboxymuconolactone decarboxylase-like" evidence="1">
    <location>
        <begin position="31"/>
        <end position="115"/>
    </location>
</feature>
<dbReference type="Pfam" id="PF02627">
    <property type="entry name" value="CMD"/>
    <property type="match status" value="1"/>
</dbReference>
<dbReference type="InterPro" id="IPR029032">
    <property type="entry name" value="AhpD-like"/>
</dbReference>
<dbReference type="InterPro" id="IPR003779">
    <property type="entry name" value="CMD-like"/>
</dbReference>
<evidence type="ECO:0000313" key="3">
    <source>
        <dbReference type="Proteomes" id="UP001596512"/>
    </source>
</evidence>
<evidence type="ECO:0000259" key="1">
    <source>
        <dbReference type="Pfam" id="PF02627"/>
    </source>
</evidence>
<reference evidence="3" key="1">
    <citation type="journal article" date="2019" name="Int. J. Syst. Evol. Microbiol.">
        <title>The Global Catalogue of Microorganisms (GCM) 10K type strain sequencing project: providing services to taxonomists for standard genome sequencing and annotation.</title>
        <authorList>
            <consortium name="The Broad Institute Genomics Platform"/>
            <consortium name="The Broad Institute Genome Sequencing Center for Infectious Disease"/>
            <person name="Wu L."/>
            <person name="Ma J."/>
        </authorList>
    </citation>
    <scope>NUCLEOTIDE SEQUENCE [LARGE SCALE GENOMIC DNA]</scope>
    <source>
        <strain evidence="3">JCM 17695</strain>
    </source>
</reference>